<dbReference type="EMBL" id="HACA01029624">
    <property type="protein sequence ID" value="CDW46985.1"/>
    <property type="molecule type" value="Transcribed_RNA"/>
</dbReference>
<dbReference type="AlphaFoldDB" id="A0A0K2V9J7"/>
<protein>
    <submittedName>
        <fullName evidence="1">Uncharacterized protein</fullName>
    </submittedName>
</protein>
<evidence type="ECO:0000313" key="1">
    <source>
        <dbReference type="EMBL" id="CDW46985.1"/>
    </source>
</evidence>
<proteinExistence type="predicted"/>
<organism evidence="1">
    <name type="scientific">Lepeophtheirus salmonis</name>
    <name type="common">Salmon louse</name>
    <name type="synonym">Caligus salmonis</name>
    <dbReference type="NCBI Taxonomy" id="72036"/>
    <lineage>
        <taxon>Eukaryota</taxon>
        <taxon>Metazoa</taxon>
        <taxon>Ecdysozoa</taxon>
        <taxon>Arthropoda</taxon>
        <taxon>Crustacea</taxon>
        <taxon>Multicrustacea</taxon>
        <taxon>Hexanauplia</taxon>
        <taxon>Copepoda</taxon>
        <taxon>Siphonostomatoida</taxon>
        <taxon>Caligidae</taxon>
        <taxon>Lepeophtheirus</taxon>
    </lineage>
</organism>
<accession>A0A0K2V9J7</accession>
<reference evidence="1" key="1">
    <citation type="submission" date="2014-05" db="EMBL/GenBank/DDBJ databases">
        <authorList>
            <person name="Chronopoulou M."/>
        </authorList>
    </citation>
    <scope>NUCLEOTIDE SEQUENCE</scope>
    <source>
        <tissue evidence="1">Whole organism</tissue>
    </source>
</reference>
<name>A0A0K2V9J7_LEPSM</name>
<sequence>MSSYKIECNPEGLLRSYNCWTQSRIGDRHRSNSSKCPCLYPFLLFPLSQLIVVDIKKRHEHYTFSPPKHSSNCEGYHVNFRVLFLRHAHSTLDSHHK</sequence>